<evidence type="ECO:0000256" key="1">
    <source>
        <dbReference type="SAM" id="MobiDB-lite"/>
    </source>
</evidence>
<dbReference type="PANTHER" id="PTHR12984">
    <property type="entry name" value="SCY1-RELATED S/T PROTEIN KINASE-LIKE"/>
    <property type="match status" value="1"/>
</dbReference>
<dbReference type="Proteomes" id="UP000054266">
    <property type="component" value="Unassembled WGS sequence"/>
</dbReference>
<gene>
    <name evidence="3" type="ORF">PV04_00690</name>
</gene>
<dbReference type="InterPro" id="IPR051177">
    <property type="entry name" value="CIK-Related_Protein"/>
</dbReference>
<dbReference type="Gene3D" id="1.25.10.10">
    <property type="entry name" value="Leucine-rich Repeat Variant"/>
    <property type="match status" value="1"/>
</dbReference>
<feature type="compositionally biased region" description="Acidic residues" evidence="1">
    <location>
        <begin position="657"/>
        <end position="677"/>
    </location>
</feature>
<name>A0A0D2G1A4_9EURO</name>
<dbReference type="InterPro" id="IPR011009">
    <property type="entry name" value="Kinase-like_dom_sf"/>
</dbReference>
<dbReference type="GO" id="GO:0006409">
    <property type="term" value="P:tRNA export from nucleus"/>
    <property type="evidence" value="ECO:0007669"/>
    <property type="project" value="TreeGrafter"/>
</dbReference>
<dbReference type="EMBL" id="KN846956">
    <property type="protein sequence ID" value="KIW72505.1"/>
    <property type="molecule type" value="Genomic_DNA"/>
</dbReference>
<dbReference type="Gene3D" id="3.30.200.20">
    <property type="entry name" value="Phosphorylase Kinase, domain 1"/>
    <property type="match status" value="1"/>
</dbReference>
<dbReference type="InterPro" id="IPR016024">
    <property type="entry name" value="ARM-type_fold"/>
</dbReference>
<evidence type="ECO:0000313" key="3">
    <source>
        <dbReference type="EMBL" id="KIW72505.1"/>
    </source>
</evidence>
<dbReference type="AlphaFoldDB" id="A0A0D2G1A4"/>
<feature type="domain" description="Protein kinase" evidence="2">
    <location>
        <begin position="6"/>
        <end position="271"/>
    </location>
</feature>
<accession>A0A0D2G1A4</accession>
<evidence type="ECO:0000313" key="4">
    <source>
        <dbReference type="Proteomes" id="UP000054266"/>
    </source>
</evidence>
<dbReference type="GO" id="GO:0005737">
    <property type="term" value="C:cytoplasm"/>
    <property type="evidence" value="ECO:0007669"/>
    <property type="project" value="TreeGrafter"/>
</dbReference>
<dbReference type="Pfam" id="PF00069">
    <property type="entry name" value="Pkinase"/>
    <property type="match status" value="1"/>
</dbReference>
<feature type="compositionally biased region" description="Basic and acidic residues" evidence="1">
    <location>
        <begin position="771"/>
        <end position="786"/>
    </location>
</feature>
<proteinExistence type="predicted"/>
<feature type="region of interest" description="Disordered" evidence="1">
    <location>
        <begin position="629"/>
        <end position="797"/>
    </location>
</feature>
<dbReference type="SUPFAM" id="SSF48371">
    <property type="entry name" value="ARM repeat"/>
    <property type="match status" value="1"/>
</dbReference>
<reference evidence="3 4" key="1">
    <citation type="submission" date="2015-01" db="EMBL/GenBank/DDBJ databases">
        <title>The Genome Sequence of Capronia semiimmersa CBS27337.</title>
        <authorList>
            <consortium name="The Broad Institute Genomics Platform"/>
            <person name="Cuomo C."/>
            <person name="de Hoog S."/>
            <person name="Gorbushina A."/>
            <person name="Stielow B."/>
            <person name="Teixiera M."/>
            <person name="Abouelleil A."/>
            <person name="Chapman S.B."/>
            <person name="Priest M."/>
            <person name="Young S.K."/>
            <person name="Wortman J."/>
            <person name="Nusbaum C."/>
            <person name="Birren B."/>
        </authorList>
    </citation>
    <scope>NUCLEOTIDE SEQUENCE [LARGE SCALE GENOMIC DNA]</scope>
    <source>
        <strain evidence="3 4">CBS 27337</strain>
    </source>
</reference>
<dbReference type="Gene3D" id="1.10.510.10">
    <property type="entry name" value="Transferase(Phosphotransferase) domain 1"/>
    <property type="match status" value="1"/>
</dbReference>
<dbReference type="InterPro" id="IPR011989">
    <property type="entry name" value="ARM-like"/>
</dbReference>
<keyword evidence="4" id="KW-1185">Reference proteome</keyword>
<dbReference type="HOGENOM" id="CLU_010392_1_2_1"/>
<sequence length="797" mass="85836">MDFLKSAVASAIAKSSSFPVTIGDRIDIGDSIWTVHNGTKKDDSSACCVFNFDINANKSRLPLAKNAARKLRTIRHPGVIRVIDVIENETNIYIITEKVTPLGWHVRRKSLSGETIKWGLYSVSSTLKFINNDASSVHGAVRVSSVFTSESGEWKLGGFEVLSSMNEDDAIIYNYGSLLPDSNRYAPPEVVNGGWSAIKKNPLGAPDAYGLGILVFESFNGSFMGNDQLAQPRSIPADMVQSYRRLINANPKLRSNAGQFVDVGKKAGGFFETPLIHITEGADSLGLKNEQERNEFLGELESLTDDFPEDFFKMKILPELLKSVEFGGGGPSVFGAIMKIGLKMSDDEFESRLGPVIIRLFNSPDRAMRVCLLDNLPLMIDRIPQRDVNGKIWPAMTGGFTDGAPIVREQTVKAVLSVISKLSDRVINGELLRLLAKTANDEQPGIRTNTTICLGKIARNLGVGSRSKVLIAAFGRALRDPFVHARSAALQALNATVDVFSDDDCATKLLPAICVSLVDKEKLVRDQANKTVDTYLTRVRKYAASLPETALPPEQGPGATSAVSAAPARIGNQSDTTWAGWAISSFTNKIAAAKGEMEPAVQANGAALLQAQSLPASGRTTPTINVVREKTTVTPSRVPTSQTSRTQVPSPAQRDDAWEEEEDTLDAWGTMDDEGDSFFDAPSTTKMSTPEPAAAFDDGGEPDFAGWLAAQSKAKSQKPLPKGLAKPSTTPSTLNVRPAAPTRSVSAGVAATGASSKRPVVTSTKTTVPVAKKEIKKEVSKPKEPAINDDDWGEAWD</sequence>
<feature type="compositionally biased region" description="Acidic residues" evidence="1">
    <location>
        <begin position="787"/>
        <end position="797"/>
    </location>
</feature>
<organism evidence="3 4">
    <name type="scientific">Phialophora macrospora</name>
    <dbReference type="NCBI Taxonomy" id="1851006"/>
    <lineage>
        <taxon>Eukaryota</taxon>
        <taxon>Fungi</taxon>
        <taxon>Dikarya</taxon>
        <taxon>Ascomycota</taxon>
        <taxon>Pezizomycotina</taxon>
        <taxon>Eurotiomycetes</taxon>
        <taxon>Chaetothyriomycetidae</taxon>
        <taxon>Chaetothyriales</taxon>
        <taxon>Herpotrichiellaceae</taxon>
        <taxon>Phialophora</taxon>
    </lineage>
</organism>
<dbReference type="GO" id="GO:0004672">
    <property type="term" value="F:protein kinase activity"/>
    <property type="evidence" value="ECO:0007669"/>
    <property type="project" value="InterPro"/>
</dbReference>
<dbReference type="InterPro" id="IPR000719">
    <property type="entry name" value="Prot_kinase_dom"/>
</dbReference>
<protein>
    <recommendedName>
        <fullName evidence="2">Protein kinase domain-containing protein</fullName>
    </recommendedName>
</protein>
<dbReference type="STRING" id="5601.A0A0D2G1A4"/>
<dbReference type="SUPFAM" id="SSF56112">
    <property type="entry name" value="Protein kinase-like (PK-like)"/>
    <property type="match status" value="1"/>
</dbReference>
<dbReference type="GO" id="GO:0005524">
    <property type="term" value="F:ATP binding"/>
    <property type="evidence" value="ECO:0007669"/>
    <property type="project" value="InterPro"/>
</dbReference>
<feature type="compositionally biased region" description="Polar residues" evidence="1">
    <location>
        <begin position="632"/>
        <end position="650"/>
    </location>
</feature>
<dbReference type="PROSITE" id="PS50011">
    <property type="entry name" value="PROTEIN_KINASE_DOM"/>
    <property type="match status" value="1"/>
</dbReference>
<evidence type="ECO:0000259" key="2">
    <source>
        <dbReference type="PROSITE" id="PS50011"/>
    </source>
</evidence>
<feature type="compositionally biased region" description="Low complexity" evidence="1">
    <location>
        <begin position="744"/>
        <end position="770"/>
    </location>
</feature>
<dbReference type="PANTHER" id="PTHR12984:SF3">
    <property type="entry name" value="N-TERMINAL KINASE-LIKE PROTEIN"/>
    <property type="match status" value="1"/>
</dbReference>